<accession>A0A1E1KHL6</accession>
<dbReference type="AlphaFoldDB" id="A0A1E1KHL6"/>
<dbReference type="PANTHER" id="PTHR33112:SF12">
    <property type="entry name" value="HETEROKARYON INCOMPATIBILITY DOMAIN-CONTAINING PROTEIN"/>
    <property type="match status" value="1"/>
</dbReference>
<reference evidence="3" key="1">
    <citation type="submission" date="2016-03" db="EMBL/GenBank/DDBJ databases">
        <authorList>
            <person name="Guldener U."/>
        </authorList>
    </citation>
    <scope>NUCLEOTIDE SEQUENCE [LARGE SCALE GENOMIC DNA]</scope>
    <source>
        <strain evidence="3">04CH-RAC-A.6.1</strain>
    </source>
</reference>
<dbReference type="Proteomes" id="UP000178912">
    <property type="component" value="Unassembled WGS sequence"/>
</dbReference>
<sequence>MEVNILRLPPSGSDTRVVTRFALPSSNHETQKINEANSKVGEMNLSEIDAESNDNERDPVCTQASFKDTFCSTCYLFENYITTLEFFLAQEMELPVEYATAKNVPLGSRSEIEERAHGKGCIGCKSILNAFDHYLQHGDPPEKVPYMPAEVEDYEIRMVMDARNKDKAWSGVFSITTLNLRGLQLQPTMRYPPGENVGRVCDPMKLDYSILKHWLKCCEETHGHHCSSSPVVGCSAPGTAVKYIDLEKSCLVAFSEAPRYAALSYVWGGVQTLMTTRANLEELSQPGAFVTKADQIPRTIQDAMSLTIALGTRFLWVDAVCIVQDDNEVKQDHLRAMPSIYALACFTIVVTDAENANSGIPGVGPNSRPRSVPSSIALPTKIVGISSSDHYKRLKFLTRMGFSERPIWSRRAWTMQEQVYSKRLILLGDLAAWLCPFTQHREEIRLANEDLDWAARAEPNQRYDLIPPTYVTMSRVGKLANEYNQRSLSFEEDVADAFLGISSLHTPIIGPLLYGLPESFFDIAMCWQISSKLRPRKVANPARTVPSWSWMGWHGELNVDLWDVLSDHILETFGDMTRIPFIGFNMHIKPLVTYYKTCLTCSQRYRISNAYHHSRSAVESDPDLPPPEGWTRTVAPSHWTADLPKTYFTRDSEESKLLYRYPLFLPPEHTCSSPIYSDMLSFRTPRLKLTISVTSTCKVLPDYNQHNHHVTEAYIVSPATGLCVGSIHVLDGIVGSETPSCSFIALSTGWCPARQIGTVNSKWEKTWCLGKEHPFRLDVDEDYTIEDCVEGYLGEGRFGFVKGVGLVYAWVNVLWVERRGEIAYRRGLGRVERGAWERELMGVEEEKREIDVLLG</sequence>
<gene>
    <name evidence="2" type="ORF">RAG0_06574</name>
</gene>
<feature type="domain" description="Heterokaryon incompatibility" evidence="1">
    <location>
        <begin position="260"/>
        <end position="417"/>
    </location>
</feature>
<keyword evidence="3" id="KW-1185">Reference proteome</keyword>
<dbReference type="OrthoDB" id="5428863at2759"/>
<dbReference type="InterPro" id="IPR010730">
    <property type="entry name" value="HET"/>
</dbReference>
<evidence type="ECO:0000313" key="3">
    <source>
        <dbReference type="Proteomes" id="UP000178912"/>
    </source>
</evidence>
<dbReference type="PANTHER" id="PTHR33112">
    <property type="entry name" value="DOMAIN PROTEIN, PUTATIVE-RELATED"/>
    <property type="match status" value="1"/>
</dbReference>
<organism evidence="2 3">
    <name type="scientific">Rhynchosporium agropyri</name>
    <dbReference type="NCBI Taxonomy" id="914238"/>
    <lineage>
        <taxon>Eukaryota</taxon>
        <taxon>Fungi</taxon>
        <taxon>Dikarya</taxon>
        <taxon>Ascomycota</taxon>
        <taxon>Pezizomycotina</taxon>
        <taxon>Leotiomycetes</taxon>
        <taxon>Helotiales</taxon>
        <taxon>Ploettnerulaceae</taxon>
        <taxon>Rhynchosporium</taxon>
    </lineage>
</organism>
<dbReference type="Pfam" id="PF06985">
    <property type="entry name" value="HET"/>
    <property type="match status" value="1"/>
</dbReference>
<protein>
    <recommendedName>
        <fullName evidence="1">Heterokaryon incompatibility domain-containing protein</fullName>
    </recommendedName>
</protein>
<name>A0A1E1KHL6_9HELO</name>
<evidence type="ECO:0000259" key="1">
    <source>
        <dbReference type="Pfam" id="PF06985"/>
    </source>
</evidence>
<dbReference type="EMBL" id="FJUX01000032">
    <property type="protein sequence ID" value="CZS97527.1"/>
    <property type="molecule type" value="Genomic_DNA"/>
</dbReference>
<evidence type="ECO:0000313" key="2">
    <source>
        <dbReference type="EMBL" id="CZS97527.1"/>
    </source>
</evidence>
<proteinExistence type="predicted"/>